<dbReference type="PIRSF" id="PIRSF018266">
    <property type="entry name" value="FecR"/>
    <property type="match status" value="1"/>
</dbReference>
<dbReference type="Gene3D" id="2.60.120.1440">
    <property type="match status" value="1"/>
</dbReference>
<dbReference type="InterPro" id="IPR032508">
    <property type="entry name" value="FecR_C"/>
</dbReference>
<dbReference type="KEGG" id="mcos:GM418_08420"/>
<proteinExistence type="predicted"/>
<dbReference type="PANTHER" id="PTHR30273">
    <property type="entry name" value="PERIPLASMIC SIGNAL SENSOR AND SIGMA FACTOR ACTIVATOR FECR-RELATED"/>
    <property type="match status" value="1"/>
</dbReference>
<accession>A0A6I6JRJ3</accession>
<feature type="domain" description="Protein FecR C-terminal" evidence="3">
    <location>
        <begin position="270"/>
        <end position="338"/>
    </location>
</feature>
<dbReference type="InterPro" id="IPR012373">
    <property type="entry name" value="Ferrdict_sens_TM"/>
</dbReference>
<evidence type="ECO:0000313" key="4">
    <source>
        <dbReference type="EMBL" id="QGY43680.1"/>
    </source>
</evidence>
<dbReference type="InterPro" id="IPR006860">
    <property type="entry name" value="FecR"/>
</dbReference>
<organism evidence="4 5">
    <name type="scientific">Maribellus comscasis</name>
    <dbReference type="NCBI Taxonomy" id="2681766"/>
    <lineage>
        <taxon>Bacteria</taxon>
        <taxon>Pseudomonadati</taxon>
        <taxon>Bacteroidota</taxon>
        <taxon>Bacteroidia</taxon>
        <taxon>Marinilabiliales</taxon>
        <taxon>Prolixibacteraceae</taxon>
        <taxon>Maribellus</taxon>
    </lineage>
</organism>
<gene>
    <name evidence="4" type="ORF">GM418_08420</name>
</gene>
<dbReference type="RefSeq" id="WP_158865050.1">
    <property type="nucleotide sequence ID" value="NZ_CP046401.1"/>
</dbReference>
<dbReference type="EMBL" id="CP046401">
    <property type="protein sequence ID" value="QGY43680.1"/>
    <property type="molecule type" value="Genomic_DNA"/>
</dbReference>
<dbReference type="Gene3D" id="3.55.50.30">
    <property type="match status" value="1"/>
</dbReference>
<keyword evidence="1" id="KW-0812">Transmembrane</keyword>
<sequence length="342" mass="40359">MKRESNYNNLGYEDFVEDEKFRKWVFAPDEESQLFWETFIKNNPTKKETIQIARQIVEAIHFEEEPVNREEYIPSLTILKHKIVKQDKPGKNIRLFPNWWNKTAVILLIPFITISIYFYFSRPNTAQEGQKTQYIVPPGQKSNMILADGTRVWLNSGSTLTCFMGDELNRKVHLEGEAFFDVTKDKKNPFFVETEKYTVKVYGTSFNVRAFKEQVTSEIILEEGAVSVVTGNNEEIKLKPNQRFYINEENKYQVSAIDPEYYTCWKDNVLRVNNEELQHLIVRLERWYGVSISIPNFEKVKNLRYTLTIKTESCREMLELMRLVTPFTYTINGENITINYDI</sequence>
<dbReference type="Pfam" id="PF04773">
    <property type="entry name" value="FecR"/>
    <property type="match status" value="1"/>
</dbReference>
<dbReference type="Proteomes" id="UP000428260">
    <property type="component" value="Chromosome"/>
</dbReference>
<keyword evidence="5" id="KW-1185">Reference proteome</keyword>
<feature type="domain" description="FecR protein" evidence="2">
    <location>
        <begin position="135"/>
        <end position="226"/>
    </location>
</feature>
<evidence type="ECO:0000256" key="1">
    <source>
        <dbReference type="SAM" id="Phobius"/>
    </source>
</evidence>
<dbReference type="Pfam" id="PF16344">
    <property type="entry name" value="FecR_C"/>
    <property type="match status" value="1"/>
</dbReference>
<dbReference type="AlphaFoldDB" id="A0A6I6JRJ3"/>
<feature type="transmembrane region" description="Helical" evidence="1">
    <location>
        <begin position="99"/>
        <end position="120"/>
    </location>
</feature>
<keyword evidence="1" id="KW-1133">Transmembrane helix</keyword>
<dbReference type="GO" id="GO:0016989">
    <property type="term" value="F:sigma factor antagonist activity"/>
    <property type="evidence" value="ECO:0007669"/>
    <property type="project" value="TreeGrafter"/>
</dbReference>
<keyword evidence="1" id="KW-0472">Membrane</keyword>
<name>A0A6I6JRJ3_9BACT</name>
<dbReference type="PANTHER" id="PTHR30273:SF2">
    <property type="entry name" value="PROTEIN FECR"/>
    <property type="match status" value="1"/>
</dbReference>
<evidence type="ECO:0000313" key="5">
    <source>
        <dbReference type="Proteomes" id="UP000428260"/>
    </source>
</evidence>
<evidence type="ECO:0000259" key="2">
    <source>
        <dbReference type="Pfam" id="PF04773"/>
    </source>
</evidence>
<protein>
    <submittedName>
        <fullName evidence="4">DUF4974 domain-containing protein</fullName>
    </submittedName>
</protein>
<evidence type="ECO:0000259" key="3">
    <source>
        <dbReference type="Pfam" id="PF16344"/>
    </source>
</evidence>
<reference evidence="4 5" key="1">
    <citation type="submission" date="2019-11" db="EMBL/GenBank/DDBJ databases">
        <authorList>
            <person name="Zheng R.K."/>
            <person name="Sun C.M."/>
        </authorList>
    </citation>
    <scope>NUCLEOTIDE SEQUENCE [LARGE SCALE GENOMIC DNA]</scope>
    <source>
        <strain evidence="4 5">WC007</strain>
    </source>
</reference>